<keyword evidence="2" id="KW-1003">Cell membrane</keyword>
<proteinExistence type="inferred from homology"/>
<keyword evidence="10" id="KW-1185">Reference proteome</keyword>
<dbReference type="Pfam" id="PF09594">
    <property type="entry name" value="GT87"/>
    <property type="match status" value="1"/>
</dbReference>
<evidence type="ECO:0000256" key="7">
    <source>
        <dbReference type="ARBA" id="ARBA00024033"/>
    </source>
</evidence>
<feature type="transmembrane region" description="Helical" evidence="8">
    <location>
        <begin position="133"/>
        <end position="163"/>
    </location>
</feature>
<evidence type="ECO:0000256" key="1">
    <source>
        <dbReference type="ARBA" id="ARBA00004651"/>
    </source>
</evidence>
<sequence length="428" mass="47062">MDALTCLREKFGSGWKYGLFVTLCVFPVLAGVLEKFVRHRWVFMDVDAVVCAAQAVAAGQSPYAESLTCPGLTPAAFVYAPQIAQGLAPVVSALGVVAVRDIYLWALLLPATLFLLWYALFKVNETLPRHYRWLAFAALSPMTFCCANIGILMHALVLASLVLFRRHRWPFVLMVLACAYIKPTFLSYFVVLLMEKRPWTRSVRDFVLACGVGAGVVLLTFQGAGDGITDWMQALRSTAIKEQPGLGLFALLDWVGIETGSPLALAMGLAFTTAIVAAGVVIAHTGNRRREERLILGMGVAVLCNPRLMDYDMVLLVPYAALLGGTIGALKGRILRYNLSWGLVLLLFGGAPAYLFHINPYQRTHIAMFAFSVLTLVIGWRLWQMNSAVRSELRDYIQRLRAAAGRWTGYAEAKLGDAIAPSRNPEAE</sequence>
<dbReference type="RefSeq" id="WP_272747051.1">
    <property type="nucleotide sequence ID" value="NZ_JAQQKX010000002.1"/>
</dbReference>
<evidence type="ECO:0008006" key="11">
    <source>
        <dbReference type="Google" id="ProtNLM"/>
    </source>
</evidence>
<organism evidence="9 10">
    <name type="scientific">Asticcacaulis aquaticus</name>
    <dbReference type="NCBI Taxonomy" id="2984212"/>
    <lineage>
        <taxon>Bacteria</taxon>
        <taxon>Pseudomonadati</taxon>
        <taxon>Pseudomonadota</taxon>
        <taxon>Alphaproteobacteria</taxon>
        <taxon>Caulobacterales</taxon>
        <taxon>Caulobacteraceae</taxon>
        <taxon>Asticcacaulis</taxon>
    </lineage>
</organism>
<feature type="transmembrane region" description="Helical" evidence="8">
    <location>
        <begin position="17"/>
        <end position="37"/>
    </location>
</feature>
<feature type="transmembrane region" description="Helical" evidence="8">
    <location>
        <begin position="206"/>
        <end position="225"/>
    </location>
</feature>
<evidence type="ECO:0000256" key="5">
    <source>
        <dbReference type="ARBA" id="ARBA00022989"/>
    </source>
</evidence>
<dbReference type="InterPro" id="IPR018584">
    <property type="entry name" value="GT87"/>
</dbReference>
<gene>
    <name evidence="9" type="ORF">PQU92_04720</name>
</gene>
<comment type="caution">
    <text evidence="9">The sequence shown here is derived from an EMBL/GenBank/DDBJ whole genome shotgun (WGS) entry which is preliminary data.</text>
</comment>
<feature type="transmembrane region" description="Helical" evidence="8">
    <location>
        <begin position="263"/>
        <end position="282"/>
    </location>
</feature>
<evidence type="ECO:0000256" key="6">
    <source>
        <dbReference type="ARBA" id="ARBA00023136"/>
    </source>
</evidence>
<evidence type="ECO:0000313" key="10">
    <source>
        <dbReference type="Proteomes" id="UP001214854"/>
    </source>
</evidence>
<feature type="transmembrane region" description="Helical" evidence="8">
    <location>
        <begin position="339"/>
        <end position="358"/>
    </location>
</feature>
<name>A0ABT5HSX0_9CAUL</name>
<evidence type="ECO:0000256" key="4">
    <source>
        <dbReference type="ARBA" id="ARBA00022692"/>
    </source>
</evidence>
<dbReference type="Proteomes" id="UP001214854">
    <property type="component" value="Unassembled WGS sequence"/>
</dbReference>
<evidence type="ECO:0000256" key="3">
    <source>
        <dbReference type="ARBA" id="ARBA00022679"/>
    </source>
</evidence>
<comment type="subcellular location">
    <subcellularLocation>
        <location evidence="1">Cell membrane</location>
        <topology evidence="1">Multi-pass membrane protein</topology>
    </subcellularLocation>
</comment>
<evidence type="ECO:0000256" key="2">
    <source>
        <dbReference type="ARBA" id="ARBA00022475"/>
    </source>
</evidence>
<keyword evidence="6 8" id="KW-0472">Membrane</keyword>
<feature type="transmembrane region" description="Helical" evidence="8">
    <location>
        <begin position="169"/>
        <end position="194"/>
    </location>
</feature>
<feature type="transmembrane region" description="Helical" evidence="8">
    <location>
        <begin position="102"/>
        <end position="121"/>
    </location>
</feature>
<protein>
    <recommendedName>
        <fullName evidence="11">DUF2029 domain-containing protein</fullName>
    </recommendedName>
</protein>
<keyword evidence="4 8" id="KW-0812">Transmembrane</keyword>
<feature type="transmembrane region" description="Helical" evidence="8">
    <location>
        <begin position="364"/>
        <end position="383"/>
    </location>
</feature>
<evidence type="ECO:0000313" key="9">
    <source>
        <dbReference type="EMBL" id="MDC7682566.1"/>
    </source>
</evidence>
<evidence type="ECO:0000256" key="8">
    <source>
        <dbReference type="SAM" id="Phobius"/>
    </source>
</evidence>
<keyword evidence="3" id="KW-0808">Transferase</keyword>
<keyword evidence="5 8" id="KW-1133">Transmembrane helix</keyword>
<dbReference type="EMBL" id="JAQQKX010000002">
    <property type="protein sequence ID" value="MDC7682566.1"/>
    <property type="molecule type" value="Genomic_DNA"/>
</dbReference>
<reference evidence="9 10" key="1">
    <citation type="submission" date="2023-01" db="EMBL/GenBank/DDBJ databases">
        <title>Novel species of the genus Asticcacaulis isolated from rivers.</title>
        <authorList>
            <person name="Lu H."/>
        </authorList>
    </citation>
    <scope>NUCLEOTIDE SEQUENCE [LARGE SCALE GENOMIC DNA]</scope>
    <source>
        <strain evidence="9 10">BYS171W</strain>
    </source>
</reference>
<accession>A0ABT5HSX0</accession>
<comment type="similarity">
    <text evidence="7">Belongs to the glycosyltransferase 87 family.</text>
</comment>